<dbReference type="PANTHER" id="PTHR31495">
    <property type="entry name" value="PEROXYGENASE 3-RELATED"/>
    <property type="match status" value="1"/>
</dbReference>
<evidence type="ECO:0000313" key="4">
    <source>
        <dbReference type="Proteomes" id="UP000319663"/>
    </source>
</evidence>
<dbReference type="STRING" id="5098.A0A507QZ27"/>
<dbReference type="InterPro" id="IPR007736">
    <property type="entry name" value="Caleosin-related"/>
</dbReference>
<dbReference type="Proteomes" id="UP000319663">
    <property type="component" value="Unassembled WGS sequence"/>
</dbReference>
<evidence type="ECO:0000313" key="3">
    <source>
        <dbReference type="EMBL" id="TQB75025.1"/>
    </source>
</evidence>
<accession>A0A507QZ27</accession>
<evidence type="ECO:0000256" key="1">
    <source>
        <dbReference type="ARBA" id="ARBA00006765"/>
    </source>
</evidence>
<sequence length="263" mass="29931">MPGANGTAHDQDIGFALGVKRSKISQTRQPAVDLGNYINYPAVPRANIAVSKESPNGTDGYAKKYEDYTVLQQHVLFWDRDGDGIITPYDTYIGFRELGFNVLFSLFAVLIINLNFSYPSKLAYSWVPDPLFRVYVPSIHKAKHGSDSGIFDHEGRFVPQEFESIFSKYDKEGDGTLTLRELFDLMHGQRGPVDPFGWCAAFFEWVTTWLLVQKDGKVYKEDVRQVFDGSIFWRIRDSRMKKEGWRQGFGFPGDNFIGPTKVA</sequence>
<dbReference type="AlphaFoldDB" id="A0A507QZ27"/>
<organism evidence="3 4">
    <name type="scientific">Monascus purpureus</name>
    <name type="common">Red mold</name>
    <name type="synonym">Monascus anka</name>
    <dbReference type="NCBI Taxonomy" id="5098"/>
    <lineage>
        <taxon>Eukaryota</taxon>
        <taxon>Fungi</taxon>
        <taxon>Dikarya</taxon>
        <taxon>Ascomycota</taxon>
        <taxon>Pezizomycotina</taxon>
        <taxon>Eurotiomycetes</taxon>
        <taxon>Eurotiomycetidae</taxon>
        <taxon>Eurotiales</taxon>
        <taxon>Aspergillaceae</taxon>
        <taxon>Monascus</taxon>
    </lineage>
</organism>
<evidence type="ECO:0000259" key="2">
    <source>
        <dbReference type="PROSITE" id="PS50222"/>
    </source>
</evidence>
<dbReference type="InterPro" id="IPR002048">
    <property type="entry name" value="EF_hand_dom"/>
</dbReference>
<comment type="caution">
    <text evidence="3">The sequence shown here is derived from an EMBL/GenBank/DDBJ whole genome shotgun (WGS) entry which is preliminary data.</text>
</comment>
<reference evidence="3 4" key="1">
    <citation type="submission" date="2019-06" db="EMBL/GenBank/DDBJ databases">
        <title>Wine fermentation using esterase from Monascus purpureus.</title>
        <authorList>
            <person name="Geng C."/>
            <person name="Zhang Y."/>
        </authorList>
    </citation>
    <scope>NUCLEOTIDE SEQUENCE [LARGE SCALE GENOMIC DNA]</scope>
    <source>
        <strain evidence="3">HQ1</strain>
    </source>
</reference>
<dbReference type="PROSITE" id="PS50222">
    <property type="entry name" value="EF_HAND_2"/>
    <property type="match status" value="1"/>
</dbReference>
<dbReference type="EMBL" id="VIFY01000024">
    <property type="protein sequence ID" value="TQB75025.1"/>
    <property type="molecule type" value="Genomic_DNA"/>
</dbReference>
<comment type="similarity">
    <text evidence="1">Belongs to the caleosin family.</text>
</comment>
<dbReference type="InterPro" id="IPR011992">
    <property type="entry name" value="EF-hand-dom_pair"/>
</dbReference>
<feature type="domain" description="EF-hand" evidence="2">
    <location>
        <begin position="157"/>
        <end position="192"/>
    </location>
</feature>
<dbReference type="OrthoDB" id="640742at2759"/>
<dbReference type="PANTHER" id="PTHR31495:SF0">
    <property type="entry name" value="BINDING PROTEIN CALEOSIN, PUTATIVE (AFU_ORTHOLOGUE AFUA_5G13750)-RELATED"/>
    <property type="match status" value="1"/>
</dbReference>
<dbReference type="Gene3D" id="1.10.238.10">
    <property type="entry name" value="EF-hand"/>
    <property type="match status" value="1"/>
</dbReference>
<dbReference type="GO" id="GO:0005509">
    <property type="term" value="F:calcium ion binding"/>
    <property type="evidence" value="ECO:0007669"/>
    <property type="project" value="InterPro"/>
</dbReference>
<gene>
    <name evidence="3" type="ORF">MPDQ_003821</name>
</gene>
<dbReference type="GO" id="GO:0004497">
    <property type="term" value="F:monooxygenase activity"/>
    <property type="evidence" value="ECO:0007669"/>
    <property type="project" value="TreeGrafter"/>
</dbReference>
<dbReference type="SUPFAM" id="SSF47473">
    <property type="entry name" value="EF-hand"/>
    <property type="match status" value="1"/>
</dbReference>
<proteinExistence type="inferred from homology"/>
<dbReference type="Pfam" id="PF05042">
    <property type="entry name" value="Caleosin"/>
    <property type="match status" value="1"/>
</dbReference>
<name>A0A507QZ27_MONPU</name>
<keyword evidence="4" id="KW-1185">Reference proteome</keyword>
<dbReference type="SMART" id="SM00054">
    <property type="entry name" value="EFh"/>
    <property type="match status" value="1"/>
</dbReference>
<protein>
    <recommendedName>
        <fullName evidence="2">EF-hand domain-containing protein</fullName>
    </recommendedName>
</protein>